<dbReference type="Pfam" id="PF08889">
    <property type="entry name" value="WbqC"/>
    <property type="match status" value="1"/>
</dbReference>
<evidence type="ECO:0000313" key="1">
    <source>
        <dbReference type="EMBL" id="XDH88078.1"/>
    </source>
</evidence>
<dbReference type="EMBL" id="CP162514">
    <property type="protein sequence ID" value="XDH88078.1"/>
    <property type="molecule type" value="Genomic_DNA"/>
</dbReference>
<organism evidence="1">
    <name type="scientific">Pseudoalteromonas sp. SD03</name>
    <dbReference type="NCBI Taxonomy" id="3231719"/>
    <lineage>
        <taxon>Bacteria</taxon>
        <taxon>Pseudomonadati</taxon>
        <taxon>Pseudomonadota</taxon>
        <taxon>Gammaproteobacteria</taxon>
        <taxon>Alteromonadales</taxon>
        <taxon>Pseudoalteromonadaceae</taxon>
        <taxon>Pseudoalteromonas</taxon>
    </lineage>
</organism>
<sequence>MSFAVMQPYLFPYLGYYQLVNAVDKFVFYDDVTFIKGGYINRNNILSNGKAQRFTIPVPGMSSNTLINELSFDKNIKKILKTIEQSYKKAPYFEHVFPLIKSVLNNENRRVDHLCAKSISVVFDYLGISKDFYYSSELEYNRDLSAADKLIAMAGILKSNDYINSPGGKSLYDKEYFLEKEICLSFIETEKYEYSQNNDEFIPHLSIIDVLMWNNKIQVVELLDKFKLV</sequence>
<protein>
    <submittedName>
        <fullName evidence="1">WbqC family protein</fullName>
    </submittedName>
</protein>
<dbReference type="AlphaFoldDB" id="A0AB39ARN1"/>
<accession>A0AB39ARN1</accession>
<gene>
    <name evidence="1" type="ORF">ABZP26_02475</name>
</gene>
<dbReference type="InterPro" id="IPR014985">
    <property type="entry name" value="WbqC"/>
</dbReference>
<proteinExistence type="predicted"/>
<dbReference type="RefSeq" id="WP_090494769.1">
    <property type="nucleotide sequence ID" value="NZ_CP162514.1"/>
</dbReference>
<reference evidence="1" key="1">
    <citation type="submission" date="2024-07" db="EMBL/GenBank/DDBJ databases">
        <authorList>
            <person name="Jiang Y."/>
            <person name="Qin Q."/>
        </authorList>
    </citation>
    <scope>NUCLEOTIDE SEQUENCE</scope>
    <source>
        <strain evidence="1">SD03</strain>
    </source>
</reference>
<name>A0AB39ARN1_9GAMM</name>